<feature type="transmembrane region" description="Helical" evidence="7">
    <location>
        <begin position="273"/>
        <end position="294"/>
    </location>
</feature>
<feature type="transmembrane region" description="Helical" evidence="7">
    <location>
        <begin position="111"/>
        <end position="131"/>
    </location>
</feature>
<comment type="similarity">
    <text evidence="2">Belongs to the major facilitator superfamily.</text>
</comment>
<feature type="transmembrane region" description="Helical" evidence="7">
    <location>
        <begin position="207"/>
        <end position="226"/>
    </location>
</feature>
<evidence type="ECO:0000313" key="10">
    <source>
        <dbReference type="Proteomes" id="UP000190831"/>
    </source>
</evidence>
<dbReference type="EMBL" id="LT598489">
    <property type="protein sequence ID" value="SCV99688.1"/>
    <property type="molecule type" value="Genomic_DNA"/>
</dbReference>
<dbReference type="InterPro" id="IPR020846">
    <property type="entry name" value="MFS_dom"/>
</dbReference>
<reference evidence="10" key="1">
    <citation type="submission" date="2016-03" db="EMBL/GenBank/DDBJ databases">
        <authorList>
            <person name="Devillers H."/>
        </authorList>
    </citation>
    <scope>NUCLEOTIDE SEQUENCE [LARGE SCALE GENOMIC DNA]</scope>
</reference>
<comment type="subcellular location">
    <subcellularLocation>
        <location evidence="1">Endomembrane system</location>
        <topology evidence="1">Multi-pass membrane protein</topology>
    </subcellularLocation>
</comment>
<dbReference type="OrthoDB" id="3437016at2759"/>
<keyword evidence="6 7" id="KW-0472">Membrane</keyword>
<keyword evidence="10" id="KW-1185">Reference proteome</keyword>
<dbReference type="Gene3D" id="1.20.1250.20">
    <property type="entry name" value="MFS general substrate transporter like domains"/>
    <property type="match status" value="2"/>
</dbReference>
<dbReference type="Proteomes" id="UP000190831">
    <property type="component" value="Chromosome B"/>
</dbReference>
<evidence type="ECO:0000256" key="7">
    <source>
        <dbReference type="SAM" id="Phobius"/>
    </source>
</evidence>
<evidence type="ECO:0000256" key="6">
    <source>
        <dbReference type="ARBA" id="ARBA00023136"/>
    </source>
</evidence>
<evidence type="ECO:0000256" key="1">
    <source>
        <dbReference type="ARBA" id="ARBA00004127"/>
    </source>
</evidence>
<evidence type="ECO:0000256" key="4">
    <source>
        <dbReference type="ARBA" id="ARBA00022692"/>
    </source>
</evidence>
<evidence type="ECO:0000256" key="2">
    <source>
        <dbReference type="ARBA" id="ARBA00008335"/>
    </source>
</evidence>
<keyword evidence="3" id="KW-0813">Transport</keyword>
<dbReference type="CDD" id="cd17502">
    <property type="entry name" value="MFS_Azr1_MDR_like"/>
    <property type="match status" value="1"/>
</dbReference>
<dbReference type="GO" id="GO:0015174">
    <property type="term" value="F:basic amino acid transmembrane transporter activity"/>
    <property type="evidence" value="ECO:0007669"/>
    <property type="project" value="TreeGrafter"/>
</dbReference>
<dbReference type="AlphaFoldDB" id="A0A1G4M770"/>
<dbReference type="InterPro" id="IPR036259">
    <property type="entry name" value="MFS_trans_sf"/>
</dbReference>
<feature type="transmembrane region" description="Helical" evidence="7">
    <location>
        <begin position="143"/>
        <end position="166"/>
    </location>
</feature>
<dbReference type="Pfam" id="PF07690">
    <property type="entry name" value="MFS_1"/>
    <property type="match status" value="1"/>
</dbReference>
<feature type="transmembrane region" description="Helical" evidence="7">
    <location>
        <begin position="439"/>
        <end position="464"/>
    </location>
</feature>
<dbReference type="PANTHER" id="PTHR23501">
    <property type="entry name" value="MAJOR FACILITATOR SUPERFAMILY"/>
    <property type="match status" value="1"/>
</dbReference>
<evidence type="ECO:0000256" key="5">
    <source>
        <dbReference type="ARBA" id="ARBA00022989"/>
    </source>
</evidence>
<protein>
    <submittedName>
        <fullName evidence="9">LAFE_0B00320g1_1</fullName>
    </submittedName>
</protein>
<name>A0A1G4M770_LACFM</name>
<dbReference type="GO" id="GO:0000329">
    <property type="term" value="C:fungal-type vacuole membrane"/>
    <property type="evidence" value="ECO:0007669"/>
    <property type="project" value="TreeGrafter"/>
</dbReference>
<dbReference type="PANTHER" id="PTHR23501:SF191">
    <property type="entry name" value="VACUOLAR BASIC AMINO ACID TRANSPORTER 4"/>
    <property type="match status" value="1"/>
</dbReference>
<organism evidence="9 10">
    <name type="scientific">Lachancea fermentati</name>
    <name type="common">Zygosaccharomyces fermentati</name>
    <dbReference type="NCBI Taxonomy" id="4955"/>
    <lineage>
        <taxon>Eukaryota</taxon>
        <taxon>Fungi</taxon>
        <taxon>Dikarya</taxon>
        <taxon>Ascomycota</taxon>
        <taxon>Saccharomycotina</taxon>
        <taxon>Saccharomycetes</taxon>
        <taxon>Saccharomycetales</taxon>
        <taxon>Saccharomycetaceae</taxon>
        <taxon>Lachancea</taxon>
    </lineage>
</organism>
<feature type="transmembrane region" description="Helical" evidence="7">
    <location>
        <begin position="306"/>
        <end position="327"/>
    </location>
</feature>
<feature type="transmembrane region" description="Helical" evidence="7">
    <location>
        <begin position="408"/>
        <end position="427"/>
    </location>
</feature>
<sequence length="591" mass="65627">MVENATSERTYIFEPILGELVEDSGTSTPLLESMRGTSTQNNKRYHSSFDRTKIGSDRITEHNFKNSSELSARHIITIASSMFLGIFLAALDNTVVSTLLPHIGSEFNDMPRISLVATVYLMSSAVFQPLFGKISDIFGRKPLLVLSNMMFFFGCLICGLSYNIWWLIFGRFVTGIGGGGLTSMCTITLSDIIPLRNRAVYQGAGNFFYALGTACGGLVGGLFSQYGRGWRMAFLVQLPFCFLSCNLIIIYLRLASDKDISERSPLTYKLKLIDWYGVIALISFLLLLMVTITVGGQYMPYRSMNFLLLCIAVCVSGLIFVYTEIYWTSDPILPVSFLKNKSVLGSSLANWFCMMGMMTTTYYLPIYWSSVLNQGPVEIGKKSVSSFFSMAFGSFGTGYYVKRFGKYYKLMLLSCLILIVGQLQIISINPKMSQWRQSILLAVPGLGVAILITVTLLAMIAAVPQKHQAATTSISYAFRTTGCTIGVSLGAAIFQNCLRSVVTKAVMSFHSNIHSERELAYIIERALHSSDWVNNGSPDFVRQTLLDCYQYACDKTFKFCLICFVLTAASCSVIKEHKLPTALDSEDCSHE</sequence>
<evidence type="ECO:0000259" key="8">
    <source>
        <dbReference type="PROSITE" id="PS50850"/>
    </source>
</evidence>
<dbReference type="SUPFAM" id="SSF103473">
    <property type="entry name" value="MFS general substrate transporter"/>
    <property type="match status" value="1"/>
</dbReference>
<evidence type="ECO:0000313" key="9">
    <source>
        <dbReference type="EMBL" id="SCV99688.1"/>
    </source>
</evidence>
<dbReference type="InterPro" id="IPR011701">
    <property type="entry name" value="MFS"/>
</dbReference>
<feature type="transmembrane region" description="Helical" evidence="7">
    <location>
        <begin position="232"/>
        <end position="252"/>
    </location>
</feature>
<accession>A0A1G4M770</accession>
<feature type="transmembrane region" description="Helical" evidence="7">
    <location>
        <begin position="476"/>
        <end position="494"/>
    </location>
</feature>
<dbReference type="GO" id="GO:0012505">
    <property type="term" value="C:endomembrane system"/>
    <property type="evidence" value="ECO:0007669"/>
    <property type="project" value="UniProtKB-SubCell"/>
</dbReference>
<evidence type="ECO:0000256" key="3">
    <source>
        <dbReference type="ARBA" id="ARBA00022448"/>
    </source>
</evidence>
<keyword evidence="5 7" id="KW-1133">Transmembrane helix</keyword>
<feature type="transmembrane region" description="Helical" evidence="7">
    <location>
        <begin position="348"/>
        <end position="368"/>
    </location>
</feature>
<feature type="transmembrane region" description="Helical" evidence="7">
    <location>
        <begin position="383"/>
        <end position="401"/>
    </location>
</feature>
<feature type="domain" description="Major facilitator superfamily (MFS) profile" evidence="8">
    <location>
        <begin position="78"/>
        <end position="520"/>
    </location>
</feature>
<dbReference type="OMA" id="GIANIWY"/>
<keyword evidence="4 7" id="KW-0812">Transmembrane</keyword>
<proteinExistence type="inferred from homology"/>
<gene>
    <name evidence="9" type="ORF">LAFE_0B00320G</name>
</gene>
<dbReference type="PROSITE" id="PS50850">
    <property type="entry name" value="MFS"/>
    <property type="match status" value="1"/>
</dbReference>